<dbReference type="Pfam" id="PF00226">
    <property type="entry name" value="DnaJ"/>
    <property type="match status" value="1"/>
</dbReference>
<dbReference type="Proteomes" id="UP000327013">
    <property type="component" value="Chromosome 1"/>
</dbReference>
<organism evidence="3 4">
    <name type="scientific">Carpinus fangiana</name>
    <dbReference type="NCBI Taxonomy" id="176857"/>
    <lineage>
        <taxon>Eukaryota</taxon>
        <taxon>Viridiplantae</taxon>
        <taxon>Streptophyta</taxon>
        <taxon>Embryophyta</taxon>
        <taxon>Tracheophyta</taxon>
        <taxon>Spermatophyta</taxon>
        <taxon>Magnoliopsida</taxon>
        <taxon>eudicotyledons</taxon>
        <taxon>Gunneridae</taxon>
        <taxon>Pentapetalae</taxon>
        <taxon>rosids</taxon>
        <taxon>fabids</taxon>
        <taxon>Fagales</taxon>
        <taxon>Betulaceae</taxon>
        <taxon>Carpinus</taxon>
    </lineage>
</organism>
<proteinExistence type="predicted"/>
<name>A0A5N6QGP6_9ROSI</name>
<dbReference type="Gene3D" id="1.10.287.110">
    <property type="entry name" value="DnaJ domain"/>
    <property type="match status" value="1"/>
</dbReference>
<evidence type="ECO:0000313" key="4">
    <source>
        <dbReference type="Proteomes" id="UP000327013"/>
    </source>
</evidence>
<dbReference type="EMBL" id="CM017321">
    <property type="protein sequence ID" value="KAE7998315.1"/>
    <property type="molecule type" value="Genomic_DNA"/>
</dbReference>
<feature type="region of interest" description="Disordered" evidence="1">
    <location>
        <begin position="105"/>
        <end position="127"/>
    </location>
</feature>
<dbReference type="OrthoDB" id="10250354at2759"/>
<keyword evidence="4" id="KW-1185">Reference proteome</keyword>
<evidence type="ECO:0000256" key="1">
    <source>
        <dbReference type="SAM" id="MobiDB-lite"/>
    </source>
</evidence>
<reference evidence="3 4" key="1">
    <citation type="submission" date="2019-06" db="EMBL/GenBank/DDBJ databases">
        <title>A chromosomal-level reference genome of Carpinus fangiana (Coryloideae, Betulaceae).</title>
        <authorList>
            <person name="Yang X."/>
            <person name="Wang Z."/>
            <person name="Zhang L."/>
            <person name="Hao G."/>
            <person name="Liu J."/>
            <person name="Yang Y."/>
        </authorList>
    </citation>
    <scope>NUCLEOTIDE SEQUENCE [LARGE SCALE GENOMIC DNA]</scope>
    <source>
        <strain evidence="3">Cfa_2016G</strain>
        <tissue evidence="3">Leaf</tissue>
    </source>
</reference>
<dbReference type="PROSITE" id="PS50076">
    <property type="entry name" value="DNAJ_2"/>
    <property type="match status" value="1"/>
</dbReference>
<dbReference type="SMART" id="SM00271">
    <property type="entry name" value="DnaJ"/>
    <property type="match status" value="1"/>
</dbReference>
<protein>
    <recommendedName>
        <fullName evidence="2">J domain-containing protein</fullName>
    </recommendedName>
</protein>
<dbReference type="InterPro" id="IPR001623">
    <property type="entry name" value="DnaJ_domain"/>
</dbReference>
<dbReference type="CDD" id="cd06257">
    <property type="entry name" value="DnaJ"/>
    <property type="match status" value="1"/>
</dbReference>
<evidence type="ECO:0000259" key="2">
    <source>
        <dbReference type="PROSITE" id="PS50076"/>
    </source>
</evidence>
<sequence length="282" mass="32629">MHIYTLIFKEDSILKIESDVFHELKRSRISPGVMRMCAQKLRVSWRISFLHMQTCMLVNYIRYATRQKRADAKRALKDLLFKSGSSKVQDEERMMRVEMGNCSHAKQEGHSYSSGKKGGSKFSAHHADKIHHKKIRRKLRKKSISEDFDNDPEPIFKATFGNKWYTWTFKSWQESSFQNSTSGFEWRERSGWKNSRAKRWETQSEAESDEDSCAVGSRSDRTILGLPPTGPLKIEDVKNAFRLSALKWHPDKHQGPSQEMAEEKFKVCANAYRSLCGALSPA</sequence>
<feature type="domain" description="J" evidence="2">
    <location>
        <begin position="219"/>
        <end position="280"/>
    </location>
</feature>
<feature type="region of interest" description="Disordered" evidence="1">
    <location>
        <begin position="195"/>
        <end position="227"/>
    </location>
</feature>
<dbReference type="PANTHER" id="PTHR45376">
    <property type="entry name" value="CHAPERONE DNAJ-DOMAIN SUPERFAMILY PROTEIN-RELATED"/>
    <property type="match status" value="1"/>
</dbReference>
<gene>
    <name evidence="3" type="ORF">FH972_002873</name>
</gene>
<evidence type="ECO:0000313" key="3">
    <source>
        <dbReference type="EMBL" id="KAE7998315.1"/>
    </source>
</evidence>
<dbReference type="PANTHER" id="PTHR45376:SF5">
    <property type="entry name" value="CHAPERONE DNAJ-DOMAIN SUPERFAMILY PROTEIN"/>
    <property type="match status" value="1"/>
</dbReference>
<dbReference type="InterPro" id="IPR036869">
    <property type="entry name" value="J_dom_sf"/>
</dbReference>
<dbReference type="SUPFAM" id="SSF46565">
    <property type="entry name" value="Chaperone J-domain"/>
    <property type="match status" value="1"/>
</dbReference>
<dbReference type="AlphaFoldDB" id="A0A5N6QGP6"/>
<accession>A0A5N6QGP6</accession>